<feature type="domain" description="Solute-binding protein family 3/N-terminal" evidence="5">
    <location>
        <begin position="290"/>
        <end position="517"/>
    </location>
</feature>
<dbReference type="SUPFAM" id="SSF53850">
    <property type="entry name" value="Periplasmic binding protein-like II"/>
    <property type="match status" value="1"/>
</dbReference>
<dbReference type="CDD" id="cd01004">
    <property type="entry name" value="PBP2_MidA_like"/>
    <property type="match status" value="1"/>
</dbReference>
<proteinExistence type="inferred from homology"/>
<dbReference type="HAMAP" id="MF_00023">
    <property type="entry name" value="SmpB"/>
    <property type="match status" value="1"/>
</dbReference>
<dbReference type="GO" id="GO:0070929">
    <property type="term" value="P:trans-translation"/>
    <property type="evidence" value="ECO:0007669"/>
    <property type="project" value="UniProtKB-UniRule"/>
</dbReference>
<keyword evidence="1 3" id="KW-0963">Cytoplasm</keyword>
<dbReference type="SMART" id="SM00062">
    <property type="entry name" value="PBPb"/>
    <property type="match status" value="1"/>
</dbReference>
<accession>A0A4V2N7P1</accession>
<evidence type="ECO:0000256" key="1">
    <source>
        <dbReference type="ARBA" id="ARBA00022490"/>
    </source>
</evidence>
<sequence>MPKETGEKLIVQNKKARHDYAIEDKYEAGLALTGTEVKSLREGRASLSEAFISIDRRGEMWLEGANIPEYLNGTWNNHAPKRKRKLLLHRLQITKLARGIEAKGYTIVPLSLYFKDGRVKAEIALARGKKEFDKRQALREEQDKREALRAMRYANMRHQSRPLAPLRRGAKGRMSALWAISPTINASVALHSYALEPSGKHTRPADYPERGNPMSLSKGIQSAAAAALSAAMLIAVAACGTTDGTDTASKSGDSSKDSSSTSIQGFDTSSIQKDDEIAALLPDSVAGDGTLTVGTDTSYAPAEFLAEDGKTPVGFDVDLSKALAAVFGLKENTVSSTFDSIIPSVGSKYDIGISSFTVTKERMEAVDFVTYFKAGSTFVAQKGNPNKVDSSNLCGVKVAVQTGTTQEEEVNKANEQCKADGKDAIDIQSSKLQTDVTTAVASGKADIFYADTPVAGYAIKQTGDTLEALGEDVGVTPEAVAVKKGDSKTAEAVQKAIQKLMDDGTYKKILDTWGVSSGAVDKAEINPSVE</sequence>
<dbReference type="Pfam" id="PF01668">
    <property type="entry name" value="SmpB"/>
    <property type="match status" value="1"/>
</dbReference>
<evidence type="ECO:0000313" key="7">
    <source>
        <dbReference type="Proteomes" id="UP000294241"/>
    </source>
</evidence>
<dbReference type="InterPro" id="IPR000037">
    <property type="entry name" value="SsrA-bd_prot"/>
</dbReference>
<dbReference type="Pfam" id="PF00497">
    <property type="entry name" value="SBP_bac_3"/>
    <property type="match status" value="1"/>
</dbReference>
<dbReference type="PROSITE" id="PS01317">
    <property type="entry name" value="SSRP"/>
    <property type="match status" value="1"/>
</dbReference>
<organism evidence="6 7">
    <name type="scientific">Bifidobacterium longum subsp. longum</name>
    <dbReference type="NCBI Taxonomy" id="1679"/>
    <lineage>
        <taxon>Bacteria</taxon>
        <taxon>Bacillati</taxon>
        <taxon>Actinomycetota</taxon>
        <taxon>Actinomycetes</taxon>
        <taxon>Bifidobacteriales</taxon>
        <taxon>Bifidobacteriaceae</taxon>
        <taxon>Bifidobacterium</taxon>
    </lineage>
</organism>
<comment type="similarity">
    <text evidence="3">Belongs to the SmpB family.</text>
</comment>
<dbReference type="CDD" id="cd09294">
    <property type="entry name" value="SmpB"/>
    <property type="match status" value="1"/>
</dbReference>
<dbReference type="NCBIfam" id="NF003843">
    <property type="entry name" value="PRK05422.1"/>
    <property type="match status" value="1"/>
</dbReference>
<comment type="caution">
    <text evidence="6">The sequence shown here is derived from an EMBL/GenBank/DDBJ whole genome shotgun (WGS) entry which is preliminary data.</text>
</comment>
<protein>
    <recommendedName>
        <fullName evidence="3">SsrA-binding protein</fullName>
    </recommendedName>
    <alternativeName>
        <fullName evidence="3">Small protein B</fullName>
    </alternativeName>
</protein>
<comment type="subcellular location">
    <subcellularLocation>
        <location evidence="3">Cytoplasm</location>
    </subcellularLocation>
    <text evidence="3">The tmRNA-SmpB complex associates with stalled 70S ribosomes.</text>
</comment>
<feature type="compositionally biased region" description="Low complexity" evidence="4">
    <location>
        <begin position="244"/>
        <end position="262"/>
    </location>
</feature>
<dbReference type="InterPro" id="IPR001638">
    <property type="entry name" value="Solute-binding_3/MltF_N"/>
</dbReference>
<name>A0A4V2N7P1_BIFLL</name>
<dbReference type="NCBIfam" id="TIGR00086">
    <property type="entry name" value="smpB"/>
    <property type="match status" value="1"/>
</dbReference>
<dbReference type="Gene3D" id="2.40.280.10">
    <property type="match status" value="1"/>
</dbReference>
<evidence type="ECO:0000256" key="2">
    <source>
        <dbReference type="ARBA" id="ARBA00022884"/>
    </source>
</evidence>
<evidence type="ECO:0000256" key="4">
    <source>
        <dbReference type="SAM" id="MobiDB-lite"/>
    </source>
</evidence>
<evidence type="ECO:0000313" key="6">
    <source>
        <dbReference type="EMBL" id="TCF40440.1"/>
    </source>
</evidence>
<gene>
    <name evidence="3" type="primary">smpB</name>
    <name evidence="6" type="ORF">MCC10100_0490</name>
</gene>
<dbReference type="Gene3D" id="3.40.190.10">
    <property type="entry name" value="Periplasmic binding protein-like II"/>
    <property type="match status" value="2"/>
</dbReference>
<dbReference type="GO" id="GO:0070930">
    <property type="term" value="P:trans-translation-dependent protein tagging"/>
    <property type="evidence" value="ECO:0007669"/>
    <property type="project" value="TreeGrafter"/>
</dbReference>
<dbReference type="Proteomes" id="UP000294241">
    <property type="component" value="Unassembled WGS sequence"/>
</dbReference>
<dbReference type="GO" id="GO:0003723">
    <property type="term" value="F:RNA binding"/>
    <property type="evidence" value="ECO:0007669"/>
    <property type="project" value="UniProtKB-UniRule"/>
</dbReference>
<dbReference type="GO" id="GO:0005829">
    <property type="term" value="C:cytosol"/>
    <property type="evidence" value="ECO:0007669"/>
    <property type="project" value="TreeGrafter"/>
</dbReference>
<feature type="region of interest" description="Disordered" evidence="4">
    <location>
        <begin position="197"/>
        <end position="216"/>
    </location>
</feature>
<comment type="function">
    <text evidence="3">Required for rescue of stalled ribosomes mediated by trans-translation. Binds to transfer-messenger RNA (tmRNA), required for stable association of tmRNA with ribosomes. tmRNA and SmpB together mimic tRNA shape, replacing the anticodon stem-loop with SmpB. tmRNA is encoded by the ssrA gene; the 2 termini fold to resemble tRNA(Ala) and it encodes a 'tag peptide', a short internal open reading frame. During trans-translation Ala-aminoacylated tmRNA acts like a tRNA, entering the A-site of stalled ribosomes, displacing the stalled mRNA. The ribosome then switches to translate the ORF on the tmRNA; the nascent peptide is terminated with the 'tag peptide' encoded by the tmRNA and targeted for degradation. The ribosome is freed to recommence translation, which seems to be the essential function of trans-translation.</text>
</comment>
<reference evidence="6 7" key="1">
    <citation type="journal article" date="2018" name="Sci. Rep.">
        <title>Genomic diversity and distribution of Bifidobacterium longum subsp. longum across the human lifespan.</title>
        <authorList>
            <person name="Odamaki T."/>
            <person name="Bottacini F."/>
            <person name="Kato K."/>
            <person name="Mitsuyama E."/>
            <person name="Yoshida K."/>
            <person name="Horigome A."/>
            <person name="Xiao J.Z."/>
            <person name="van Sinderen D."/>
        </authorList>
    </citation>
    <scope>NUCLEOTIDE SEQUENCE [LARGE SCALE GENOMIC DNA]</scope>
    <source>
        <strain evidence="6 7">MCC10100</strain>
    </source>
</reference>
<keyword evidence="2 3" id="KW-0694">RNA-binding</keyword>
<dbReference type="EMBL" id="SHST01000015">
    <property type="protein sequence ID" value="TCF40440.1"/>
    <property type="molecule type" value="Genomic_DNA"/>
</dbReference>
<evidence type="ECO:0000256" key="3">
    <source>
        <dbReference type="HAMAP-Rule" id="MF_00023"/>
    </source>
</evidence>
<dbReference type="PANTHER" id="PTHR30308:SF2">
    <property type="entry name" value="SSRA-BINDING PROTEIN"/>
    <property type="match status" value="1"/>
</dbReference>
<dbReference type="SUPFAM" id="SSF74982">
    <property type="entry name" value="Small protein B (SmpB)"/>
    <property type="match status" value="1"/>
</dbReference>
<feature type="region of interest" description="Disordered" evidence="4">
    <location>
        <begin position="244"/>
        <end position="267"/>
    </location>
</feature>
<evidence type="ECO:0000259" key="5">
    <source>
        <dbReference type="SMART" id="SM00062"/>
    </source>
</evidence>
<dbReference type="AlphaFoldDB" id="A0A4V2N7P1"/>
<dbReference type="PANTHER" id="PTHR30308">
    <property type="entry name" value="TMRNA-BINDING COMPONENT OF TRANS-TRANSLATION TAGGING COMPLEX"/>
    <property type="match status" value="1"/>
</dbReference>
<dbReference type="InterPro" id="IPR020081">
    <property type="entry name" value="SsrA-bd_prot_CS"/>
</dbReference>
<dbReference type="InterPro" id="IPR023620">
    <property type="entry name" value="SmpB"/>
</dbReference>